<keyword evidence="2 5" id="KW-0812">Transmembrane</keyword>
<dbReference type="AlphaFoldDB" id="A0A1B1Y2Z9"/>
<proteinExistence type="predicted"/>
<evidence type="ECO:0000313" key="8">
    <source>
        <dbReference type="Proteomes" id="UP000092967"/>
    </source>
</evidence>
<dbReference type="KEGG" id="wfu:AXE80_01985"/>
<organism evidence="7 8">
    <name type="scientific">Wenyingzhuangia fucanilytica</name>
    <dbReference type="NCBI Taxonomy" id="1790137"/>
    <lineage>
        <taxon>Bacteria</taxon>
        <taxon>Pseudomonadati</taxon>
        <taxon>Bacteroidota</taxon>
        <taxon>Flavobacteriia</taxon>
        <taxon>Flavobacteriales</taxon>
        <taxon>Flavobacteriaceae</taxon>
        <taxon>Wenyingzhuangia</taxon>
    </lineage>
</organism>
<dbReference type="Pfam" id="PF01740">
    <property type="entry name" value="STAS"/>
    <property type="match status" value="1"/>
</dbReference>
<feature type="transmembrane region" description="Helical" evidence="5">
    <location>
        <begin position="182"/>
        <end position="200"/>
    </location>
</feature>
<dbReference type="InterPro" id="IPR002645">
    <property type="entry name" value="STAS_dom"/>
</dbReference>
<evidence type="ECO:0000256" key="3">
    <source>
        <dbReference type="ARBA" id="ARBA00022989"/>
    </source>
</evidence>
<evidence type="ECO:0000256" key="4">
    <source>
        <dbReference type="ARBA" id="ARBA00023136"/>
    </source>
</evidence>
<dbReference type="InterPro" id="IPR001902">
    <property type="entry name" value="SLC26A/SulP_fam"/>
</dbReference>
<feature type="transmembrane region" description="Helical" evidence="5">
    <location>
        <begin position="101"/>
        <end position="122"/>
    </location>
</feature>
<dbReference type="SUPFAM" id="SSF52091">
    <property type="entry name" value="SpoIIaa-like"/>
    <property type="match status" value="1"/>
</dbReference>
<name>A0A1B1Y2Z9_9FLAO</name>
<dbReference type="InterPro" id="IPR011547">
    <property type="entry name" value="SLC26A/SulP_dom"/>
</dbReference>
<keyword evidence="3 5" id="KW-1133">Transmembrane helix</keyword>
<feature type="transmembrane region" description="Helical" evidence="5">
    <location>
        <begin position="328"/>
        <end position="345"/>
    </location>
</feature>
<feature type="transmembrane region" description="Helical" evidence="5">
    <location>
        <begin position="26"/>
        <end position="46"/>
    </location>
</feature>
<feature type="transmembrane region" description="Helical" evidence="5">
    <location>
        <begin position="207"/>
        <end position="226"/>
    </location>
</feature>
<feature type="transmembrane region" description="Helical" evidence="5">
    <location>
        <begin position="385"/>
        <end position="412"/>
    </location>
</feature>
<feature type="transmembrane region" description="Helical" evidence="5">
    <location>
        <begin position="246"/>
        <end position="271"/>
    </location>
</feature>
<keyword evidence="4 5" id="KW-0472">Membrane</keyword>
<feature type="transmembrane region" description="Helical" evidence="5">
    <location>
        <begin position="75"/>
        <end position="95"/>
    </location>
</feature>
<evidence type="ECO:0000259" key="6">
    <source>
        <dbReference type="PROSITE" id="PS50801"/>
    </source>
</evidence>
<dbReference type="OrthoDB" id="9771198at2"/>
<gene>
    <name evidence="7" type="ORF">AXE80_01985</name>
</gene>
<dbReference type="GO" id="GO:0055085">
    <property type="term" value="P:transmembrane transport"/>
    <property type="evidence" value="ECO:0007669"/>
    <property type="project" value="InterPro"/>
</dbReference>
<dbReference type="Proteomes" id="UP000092967">
    <property type="component" value="Chromosome"/>
</dbReference>
<evidence type="ECO:0000313" key="7">
    <source>
        <dbReference type="EMBL" id="ANW95131.1"/>
    </source>
</evidence>
<evidence type="ECO:0000256" key="5">
    <source>
        <dbReference type="SAM" id="Phobius"/>
    </source>
</evidence>
<comment type="subcellular location">
    <subcellularLocation>
        <location evidence="1">Membrane</location>
        <topology evidence="1">Multi-pass membrane protein</topology>
    </subcellularLocation>
</comment>
<evidence type="ECO:0000256" key="2">
    <source>
        <dbReference type="ARBA" id="ARBA00022692"/>
    </source>
</evidence>
<keyword evidence="8" id="KW-1185">Reference proteome</keyword>
<dbReference type="PANTHER" id="PTHR11814">
    <property type="entry name" value="SULFATE TRANSPORTER"/>
    <property type="match status" value="1"/>
</dbReference>
<dbReference type="Gene3D" id="3.30.750.24">
    <property type="entry name" value="STAS domain"/>
    <property type="match status" value="1"/>
</dbReference>
<protein>
    <submittedName>
        <fullName evidence="7">Sulfate transporter</fullName>
    </submittedName>
</protein>
<dbReference type="Pfam" id="PF00916">
    <property type="entry name" value="Sulfate_transp"/>
    <property type="match status" value="1"/>
</dbReference>
<dbReference type="STRING" id="1790137.AXE80_01985"/>
<dbReference type="GO" id="GO:0016020">
    <property type="term" value="C:membrane"/>
    <property type="evidence" value="ECO:0007669"/>
    <property type="project" value="UniProtKB-SubCell"/>
</dbReference>
<dbReference type="EMBL" id="CP014224">
    <property type="protein sequence ID" value="ANW95131.1"/>
    <property type="molecule type" value="Genomic_DNA"/>
</dbReference>
<dbReference type="InterPro" id="IPR036513">
    <property type="entry name" value="STAS_dom_sf"/>
</dbReference>
<feature type="transmembrane region" description="Helical" evidence="5">
    <location>
        <begin position="52"/>
        <end position="68"/>
    </location>
</feature>
<dbReference type="NCBIfam" id="TIGR00815">
    <property type="entry name" value="sulP"/>
    <property type="match status" value="1"/>
</dbReference>
<reference evidence="7 8" key="1">
    <citation type="submission" date="2016-02" db="EMBL/GenBank/DDBJ databases">
        <authorList>
            <person name="Wen L."/>
            <person name="He K."/>
            <person name="Yang H."/>
        </authorList>
    </citation>
    <scope>NUCLEOTIDE SEQUENCE [LARGE SCALE GENOMIC DNA]</scope>
    <source>
        <strain evidence="7 8">CZ1127</strain>
    </source>
</reference>
<sequence>MNMKKWIPILEWLPKYNVKENLKADVIGGLTVGIVLIPQGIAYALIAGLPPIYGLYTALLPQLMYLLFGTSQRVAVGPVAMDSLIVAAGISVLAVSGTDAYITLAILLAFCVGVIQLLLGLGRLGFIVNFLSKPVISGFSSAAAIVIGINQIKNLTGIPVVKSNRLQEIIQSLISQIEKIDIQTFIVGIVTVTILLTIKWTKSKIPGPLLVVVLGILGLYFFHNLLPNVSVLKDIPSGLPTFEFPIITYKLVLEILPIAMTLAIIGFLETISIGKALEKSSDNVLISPNKELIALGMMNIFGSMFKSYPSTASFSRSAVNEDAGSKTGFAALFSMLVIVSVLLFLTPYFYYLPKAVLAGIIMVSVIKLIDYKEAIRLWELNKSDFWMLIATFSGTVFLGIKEGIIIGVILSLTMLIARTSRPHVAVLGRIPNTNIFRNINRFEEVEVDKEILILRFDARVYFANANYFSEVLQTKAKQKGVDLKLILLDCECINGVDSTAIQMIDSDIDFYKDKGIEVFFSNVKGPVRDMLTKSGIVDKLGSQKFFINNNDAVTYFKTGKLDRNEDLTNYIGQANI</sequence>
<evidence type="ECO:0000256" key="1">
    <source>
        <dbReference type="ARBA" id="ARBA00004141"/>
    </source>
</evidence>
<accession>A0A1B1Y2Z9</accession>
<dbReference type="PROSITE" id="PS50801">
    <property type="entry name" value="STAS"/>
    <property type="match status" value="1"/>
</dbReference>
<dbReference type="CDD" id="cd07042">
    <property type="entry name" value="STAS_SulP_like_sulfate_transporter"/>
    <property type="match status" value="1"/>
</dbReference>
<feature type="transmembrane region" description="Helical" evidence="5">
    <location>
        <begin position="134"/>
        <end position="152"/>
    </location>
</feature>
<feature type="domain" description="STAS" evidence="6">
    <location>
        <begin position="441"/>
        <end position="556"/>
    </location>
</feature>